<dbReference type="PROSITE" id="PS00086">
    <property type="entry name" value="CYTOCHROME_P450"/>
    <property type="match status" value="1"/>
</dbReference>
<dbReference type="Pfam" id="PF00067">
    <property type="entry name" value="p450"/>
    <property type="match status" value="1"/>
</dbReference>
<dbReference type="Gramene" id="TraesROB_scaffold_039912_01G000300.1">
    <property type="protein sequence ID" value="TraesROB_scaffold_039912_01G000300.1"/>
    <property type="gene ID" value="TraesROB_scaffold_039912_01G000300"/>
</dbReference>
<reference evidence="13" key="2">
    <citation type="submission" date="2018-10" db="UniProtKB">
        <authorList>
            <consortium name="EnsemblPlants"/>
        </authorList>
    </citation>
    <scope>IDENTIFICATION</scope>
</reference>
<comment type="similarity">
    <text evidence="2 11">Belongs to the cytochrome P450 family.</text>
</comment>
<evidence type="ECO:0000313" key="14">
    <source>
        <dbReference type="Proteomes" id="UP000019116"/>
    </source>
</evidence>
<evidence type="ECO:0000313" key="13">
    <source>
        <dbReference type="EnsemblPlants" id="TraesCS2A02G014900.1"/>
    </source>
</evidence>
<protein>
    <recommendedName>
        <fullName evidence="15">Cytochrome P450</fullName>
    </recommendedName>
</protein>
<dbReference type="Gramene" id="TraesLAC2A03G00586860.1">
    <property type="protein sequence ID" value="TraesLAC2A03G00586860.1"/>
    <property type="gene ID" value="TraesLAC2A03G00586860"/>
</dbReference>
<evidence type="ECO:0000256" key="2">
    <source>
        <dbReference type="ARBA" id="ARBA00010617"/>
    </source>
</evidence>
<dbReference type="CDD" id="cd11072">
    <property type="entry name" value="CYP71-like"/>
    <property type="match status" value="1"/>
</dbReference>
<comment type="cofactor">
    <cofactor evidence="1 10">
        <name>heme</name>
        <dbReference type="ChEBI" id="CHEBI:30413"/>
    </cofactor>
</comment>
<evidence type="ECO:0000256" key="8">
    <source>
        <dbReference type="ARBA" id="ARBA00023004"/>
    </source>
</evidence>
<dbReference type="AlphaFoldDB" id="A0A3B6APV5"/>
<dbReference type="STRING" id="4565.A0A3B6APV5"/>
<dbReference type="InterPro" id="IPR001128">
    <property type="entry name" value="Cyt_P450"/>
</dbReference>
<keyword evidence="3 10" id="KW-0349">Heme</keyword>
<dbReference type="GO" id="GO:0016705">
    <property type="term" value="F:oxidoreductase activity, acting on paired donors, with incorporation or reduction of molecular oxygen"/>
    <property type="evidence" value="ECO:0007669"/>
    <property type="project" value="InterPro"/>
</dbReference>
<dbReference type="GO" id="GO:0005506">
    <property type="term" value="F:iron ion binding"/>
    <property type="evidence" value="ECO:0007669"/>
    <property type="project" value="InterPro"/>
</dbReference>
<dbReference type="Gramene" id="TraesLDM2A03G00585370.1">
    <property type="protein sequence ID" value="TraesLDM2A03G00585370.1"/>
    <property type="gene ID" value="TraesLDM2A03G00585370"/>
</dbReference>
<dbReference type="GO" id="GO:0020037">
    <property type="term" value="F:heme binding"/>
    <property type="evidence" value="ECO:0007669"/>
    <property type="project" value="InterPro"/>
</dbReference>
<dbReference type="Gramene" id="TraesARI2A03G00589630.1">
    <property type="protein sequence ID" value="TraesARI2A03G00589630.1"/>
    <property type="gene ID" value="TraesARI2A03G00589630"/>
</dbReference>
<evidence type="ECO:0000256" key="3">
    <source>
        <dbReference type="ARBA" id="ARBA00022617"/>
    </source>
</evidence>
<dbReference type="Gramene" id="TraesPARA_EIv1.0_0462420.1">
    <property type="protein sequence ID" value="TraesPARA_EIv1.0_0462420.1.CDS"/>
    <property type="gene ID" value="TraesPARA_EIv1.0_0462420"/>
</dbReference>
<evidence type="ECO:0000256" key="1">
    <source>
        <dbReference type="ARBA" id="ARBA00001971"/>
    </source>
</evidence>
<accession>A0A3B6APV5</accession>
<feature type="binding site" description="axial binding residue" evidence="10">
    <location>
        <position position="451"/>
    </location>
    <ligand>
        <name>heme</name>
        <dbReference type="ChEBI" id="CHEBI:30413"/>
    </ligand>
    <ligandPart>
        <name>Fe</name>
        <dbReference type="ChEBI" id="CHEBI:18248"/>
    </ligandPart>
</feature>
<dbReference type="Proteomes" id="UP000019116">
    <property type="component" value="Chromosome 2A"/>
</dbReference>
<evidence type="ECO:0000256" key="11">
    <source>
        <dbReference type="RuleBase" id="RU000461"/>
    </source>
</evidence>
<dbReference type="OMA" id="IVHCRSN"/>
<dbReference type="SMR" id="A0A3B6APV5"/>
<dbReference type="Gramene" id="TraesNOR2A03G00589410.1">
    <property type="protein sequence ID" value="TraesNOR2A03G00589410.1"/>
    <property type="gene ID" value="TraesNOR2A03G00589410"/>
</dbReference>
<evidence type="ECO:0000256" key="9">
    <source>
        <dbReference type="ARBA" id="ARBA00023033"/>
    </source>
</evidence>
<evidence type="ECO:0000256" key="10">
    <source>
        <dbReference type="PIRSR" id="PIRSR602401-1"/>
    </source>
</evidence>
<dbReference type="InterPro" id="IPR017972">
    <property type="entry name" value="Cyt_P450_CS"/>
</dbReference>
<feature type="transmembrane region" description="Helical" evidence="12">
    <location>
        <begin position="6"/>
        <end position="23"/>
    </location>
</feature>
<keyword evidence="8 10" id="KW-0408">Iron</keyword>
<keyword evidence="6 12" id="KW-1133">Transmembrane helix</keyword>
<evidence type="ECO:0008006" key="15">
    <source>
        <dbReference type="Google" id="ProtNLM"/>
    </source>
</evidence>
<evidence type="ECO:0000256" key="7">
    <source>
        <dbReference type="ARBA" id="ARBA00023002"/>
    </source>
</evidence>
<dbReference type="Gene3D" id="1.10.630.10">
    <property type="entry name" value="Cytochrome P450"/>
    <property type="match status" value="1"/>
</dbReference>
<dbReference type="PRINTS" id="PR00463">
    <property type="entry name" value="EP450I"/>
</dbReference>
<evidence type="ECO:0000256" key="6">
    <source>
        <dbReference type="ARBA" id="ARBA00022989"/>
    </source>
</evidence>
<dbReference type="OrthoDB" id="1470350at2759"/>
<sequence>MDHQLSYGLGLIAVGAILSYLVLSHAVGAKDTRAKLPPGPWNLPVVGSLHHLVGTLPHHALLRLSRRYGQLMLLRLGEVPTVIVSTPEAAMEVLKTKDLVFASRPSGPTRELVSCGGKGLVLTPYGEHWRQMRKVCMVEVLSTRQVRRMDSIKQDEIADLVNSIVAASPAAVINLGQGMAKLANNIIAKAVFGGKCQQQGTYLDELDKMLVLVGGFCLVDLFPSSRLVRWFSGAMRDLRRSHGRVQKLLGDIIVERKNMKENASASAGTKDNEDLLDVLLRLQNEDTLSFPLTSEIIGTVIFDIFAAATDTTAATLEWAMAELIRNPKVMARAKLEVRQSLAQGQPTVTSTDLGNLQYLRMVIKETLRLHPPVPLIRRATQDKCQVMGYHIPKGIHVMINVFAVGRDPSHWGEDAAEFRPERFERNDAIHVDYSSGTQMEFVPFGFGRRQCPGALFATTTIELVLANLLYRFDWSIPGGASSETLDMNEVFGLIVHCRSNLCVQAATCHPQLH</sequence>
<keyword evidence="4 12" id="KW-0812">Transmembrane</keyword>
<keyword evidence="7 11" id="KW-0560">Oxidoreductase</keyword>
<evidence type="ECO:0000256" key="5">
    <source>
        <dbReference type="ARBA" id="ARBA00022723"/>
    </source>
</evidence>
<dbReference type="Gramene" id="TraesCS2A02G014900.1">
    <property type="protein sequence ID" value="TraesCS2A02G014900.1"/>
    <property type="gene ID" value="TraesCS2A02G014900"/>
</dbReference>
<name>A0A3B6APV5_WHEAT</name>
<dbReference type="PANTHER" id="PTHR47955:SF19">
    <property type="entry name" value="CYTOCHROME P450 71A9-LIKE ISOFORM X1"/>
    <property type="match status" value="1"/>
</dbReference>
<dbReference type="Gramene" id="TraesKAR2A01G0006270.1">
    <property type="protein sequence ID" value="cds.TraesKAR2A01G0006270.1"/>
    <property type="gene ID" value="TraesKAR2A01G0006270"/>
</dbReference>
<keyword evidence="12" id="KW-0472">Membrane</keyword>
<evidence type="ECO:0000256" key="12">
    <source>
        <dbReference type="SAM" id="Phobius"/>
    </source>
</evidence>
<dbReference type="PANTHER" id="PTHR47955">
    <property type="entry name" value="CYTOCHROME P450 FAMILY 71 PROTEIN"/>
    <property type="match status" value="1"/>
</dbReference>
<keyword evidence="9 11" id="KW-0503">Monooxygenase</keyword>
<keyword evidence="14" id="KW-1185">Reference proteome</keyword>
<dbReference type="Gramene" id="TraesCAD_scaffold_058236_01G000100.1">
    <property type="protein sequence ID" value="TraesCAD_scaffold_058236_01G000100.1"/>
    <property type="gene ID" value="TraesCAD_scaffold_058236_01G000100"/>
</dbReference>
<proteinExistence type="inferred from homology"/>
<gene>
    <name evidence="13" type="primary">LOC123184203</name>
</gene>
<dbReference type="Gramene" id="TraesWEE_scaffold_038755_01G000300.1">
    <property type="protein sequence ID" value="TraesWEE_scaffold_038755_01G000300.1"/>
    <property type="gene ID" value="TraesWEE_scaffold_038755_01G000300"/>
</dbReference>
<dbReference type="GO" id="GO:0004497">
    <property type="term" value="F:monooxygenase activity"/>
    <property type="evidence" value="ECO:0007669"/>
    <property type="project" value="UniProtKB-KW"/>
</dbReference>
<dbReference type="RefSeq" id="XP_044452296.1">
    <property type="nucleotide sequence ID" value="XM_044596361.1"/>
</dbReference>
<dbReference type="SUPFAM" id="SSF48264">
    <property type="entry name" value="Cytochrome P450"/>
    <property type="match status" value="1"/>
</dbReference>
<dbReference type="Gramene" id="TraesCS2A03G0031200.1">
    <property type="protein sequence ID" value="TraesCS2A03G0031200.1.CDS"/>
    <property type="gene ID" value="TraesCS2A03G0031200"/>
</dbReference>
<dbReference type="EnsemblPlants" id="TraesCS2A02G014900.1">
    <property type="protein sequence ID" value="TraesCS2A02G014900.1"/>
    <property type="gene ID" value="TraesCS2A02G014900"/>
</dbReference>
<dbReference type="InterPro" id="IPR036396">
    <property type="entry name" value="Cyt_P450_sf"/>
</dbReference>
<dbReference type="InterPro" id="IPR002401">
    <property type="entry name" value="Cyt_P450_E_grp-I"/>
</dbReference>
<keyword evidence="5 10" id="KW-0479">Metal-binding</keyword>
<evidence type="ECO:0000256" key="4">
    <source>
        <dbReference type="ARBA" id="ARBA00022692"/>
    </source>
</evidence>
<dbReference type="FunFam" id="1.10.630.10:FF:000064">
    <property type="entry name" value="Cytochrome P450 monooxygenase"/>
    <property type="match status" value="1"/>
</dbReference>
<dbReference type="PRINTS" id="PR00385">
    <property type="entry name" value="P450"/>
</dbReference>
<organism evidence="13">
    <name type="scientific">Triticum aestivum</name>
    <name type="common">Wheat</name>
    <dbReference type="NCBI Taxonomy" id="4565"/>
    <lineage>
        <taxon>Eukaryota</taxon>
        <taxon>Viridiplantae</taxon>
        <taxon>Streptophyta</taxon>
        <taxon>Embryophyta</taxon>
        <taxon>Tracheophyta</taxon>
        <taxon>Spermatophyta</taxon>
        <taxon>Magnoliopsida</taxon>
        <taxon>Liliopsida</taxon>
        <taxon>Poales</taxon>
        <taxon>Poaceae</taxon>
        <taxon>BOP clade</taxon>
        <taxon>Pooideae</taxon>
        <taxon>Triticodae</taxon>
        <taxon>Triticeae</taxon>
        <taxon>Triticinae</taxon>
        <taxon>Triticum</taxon>
    </lineage>
</organism>
<reference evidence="13" key="1">
    <citation type="submission" date="2018-08" db="EMBL/GenBank/DDBJ databases">
        <authorList>
            <person name="Rossello M."/>
        </authorList>
    </citation>
    <scope>NUCLEOTIDE SEQUENCE [LARGE SCALE GENOMIC DNA]</scope>
    <source>
        <strain evidence="13">cv. Chinese Spring</strain>
    </source>
</reference>
<dbReference type="GeneID" id="123184203"/>